<evidence type="ECO:0000313" key="3">
    <source>
        <dbReference type="Proteomes" id="UP001152523"/>
    </source>
</evidence>
<evidence type="ECO:0000313" key="2">
    <source>
        <dbReference type="EMBL" id="CAH9099455.1"/>
    </source>
</evidence>
<reference evidence="2" key="1">
    <citation type="submission" date="2022-07" db="EMBL/GenBank/DDBJ databases">
        <authorList>
            <person name="Macas J."/>
            <person name="Novak P."/>
            <person name="Neumann P."/>
        </authorList>
    </citation>
    <scope>NUCLEOTIDE SEQUENCE</scope>
</reference>
<proteinExistence type="predicted"/>
<dbReference type="AlphaFoldDB" id="A0AAV0DIY1"/>
<sequence length="130" mass="14563">MKRVTRRLAQSRRELNSQWLALCSRTGRSNFKFSKICWLLFGVQYWKNPLGVELRAGGGVKTSPTGGSKWLVEKSSNSGVPRQQRTYQEGEGIRGQGWHESTTGTNNSVTKEGGIGSMKEVPVNQKHIRI</sequence>
<keyword evidence="3" id="KW-1185">Reference proteome</keyword>
<gene>
    <name evidence="2" type="ORF">CEPIT_LOCUS14957</name>
</gene>
<feature type="compositionally biased region" description="Polar residues" evidence="1">
    <location>
        <begin position="74"/>
        <end position="87"/>
    </location>
</feature>
<feature type="compositionally biased region" description="Polar residues" evidence="1">
    <location>
        <begin position="99"/>
        <end position="110"/>
    </location>
</feature>
<accession>A0AAV0DIY1</accession>
<feature type="region of interest" description="Disordered" evidence="1">
    <location>
        <begin position="57"/>
        <end position="116"/>
    </location>
</feature>
<name>A0AAV0DIY1_9ASTE</name>
<evidence type="ECO:0000256" key="1">
    <source>
        <dbReference type="SAM" id="MobiDB-lite"/>
    </source>
</evidence>
<protein>
    <submittedName>
        <fullName evidence="2">Uncharacterized protein</fullName>
    </submittedName>
</protein>
<comment type="caution">
    <text evidence="2">The sequence shown here is derived from an EMBL/GenBank/DDBJ whole genome shotgun (WGS) entry which is preliminary data.</text>
</comment>
<organism evidence="2 3">
    <name type="scientific">Cuscuta epithymum</name>
    <dbReference type="NCBI Taxonomy" id="186058"/>
    <lineage>
        <taxon>Eukaryota</taxon>
        <taxon>Viridiplantae</taxon>
        <taxon>Streptophyta</taxon>
        <taxon>Embryophyta</taxon>
        <taxon>Tracheophyta</taxon>
        <taxon>Spermatophyta</taxon>
        <taxon>Magnoliopsida</taxon>
        <taxon>eudicotyledons</taxon>
        <taxon>Gunneridae</taxon>
        <taxon>Pentapetalae</taxon>
        <taxon>asterids</taxon>
        <taxon>lamiids</taxon>
        <taxon>Solanales</taxon>
        <taxon>Convolvulaceae</taxon>
        <taxon>Cuscuteae</taxon>
        <taxon>Cuscuta</taxon>
        <taxon>Cuscuta subgen. Cuscuta</taxon>
    </lineage>
</organism>
<dbReference type="EMBL" id="CAMAPF010000106">
    <property type="protein sequence ID" value="CAH9099455.1"/>
    <property type="molecule type" value="Genomic_DNA"/>
</dbReference>
<dbReference type="Proteomes" id="UP001152523">
    <property type="component" value="Unassembled WGS sequence"/>
</dbReference>